<accession>A0A2V1DQX6</accession>
<name>A0A2V1DQX6_9PLEO</name>
<keyword evidence="1" id="KW-0732">Signal</keyword>
<evidence type="ECO:0000256" key="1">
    <source>
        <dbReference type="SAM" id="SignalP"/>
    </source>
</evidence>
<reference evidence="2 3" key="1">
    <citation type="journal article" date="2018" name="Sci. Rep.">
        <title>Comparative genomics provides insights into the lifestyle and reveals functional heterogeneity of dark septate endophytic fungi.</title>
        <authorList>
            <person name="Knapp D.G."/>
            <person name="Nemeth J.B."/>
            <person name="Barry K."/>
            <person name="Hainaut M."/>
            <person name="Henrissat B."/>
            <person name="Johnson J."/>
            <person name="Kuo A."/>
            <person name="Lim J.H.P."/>
            <person name="Lipzen A."/>
            <person name="Nolan M."/>
            <person name="Ohm R.A."/>
            <person name="Tamas L."/>
            <person name="Grigoriev I.V."/>
            <person name="Spatafora J.W."/>
            <person name="Nagy L.G."/>
            <person name="Kovacs G.M."/>
        </authorList>
    </citation>
    <scope>NUCLEOTIDE SEQUENCE [LARGE SCALE GENOMIC DNA]</scope>
    <source>
        <strain evidence="2 3">DSE2036</strain>
    </source>
</reference>
<feature type="chain" id="PRO_5016063621" evidence="1">
    <location>
        <begin position="20"/>
        <end position="193"/>
    </location>
</feature>
<evidence type="ECO:0000313" key="2">
    <source>
        <dbReference type="EMBL" id="PVI00678.1"/>
    </source>
</evidence>
<gene>
    <name evidence="2" type="ORF">DM02DRAFT_614138</name>
</gene>
<evidence type="ECO:0000313" key="3">
    <source>
        <dbReference type="Proteomes" id="UP000244855"/>
    </source>
</evidence>
<proteinExistence type="predicted"/>
<protein>
    <submittedName>
        <fullName evidence="2">Uncharacterized protein</fullName>
    </submittedName>
</protein>
<feature type="signal peptide" evidence="1">
    <location>
        <begin position="1"/>
        <end position="19"/>
    </location>
</feature>
<dbReference type="AlphaFoldDB" id="A0A2V1DQX6"/>
<organism evidence="2 3">
    <name type="scientific">Periconia macrospinosa</name>
    <dbReference type="NCBI Taxonomy" id="97972"/>
    <lineage>
        <taxon>Eukaryota</taxon>
        <taxon>Fungi</taxon>
        <taxon>Dikarya</taxon>
        <taxon>Ascomycota</taxon>
        <taxon>Pezizomycotina</taxon>
        <taxon>Dothideomycetes</taxon>
        <taxon>Pleosporomycetidae</taxon>
        <taxon>Pleosporales</taxon>
        <taxon>Massarineae</taxon>
        <taxon>Periconiaceae</taxon>
        <taxon>Periconia</taxon>
    </lineage>
</organism>
<dbReference type="EMBL" id="KZ805369">
    <property type="protein sequence ID" value="PVI00678.1"/>
    <property type="molecule type" value="Genomic_DNA"/>
</dbReference>
<dbReference type="Proteomes" id="UP000244855">
    <property type="component" value="Unassembled WGS sequence"/>
</dbReference>
<dbReference type="OrthoDB" id="4959982at2759"/>
<keyword evidence="3" id="KW-1185">Reference proteome</keyword>
<sequence>MKFSNAASIFLLCASAVSAIPFQRVIERSVIAQDEALAKRVAPEVTFDSLETREASPVPEVEAAAEAADLVRRDPLKDAEKEIIQYLRAIKTSGTGGIGGPATWPAAFTDLHGDNKSQFGGRYVCQVRKNGNTYEARVVAHAAQGKNIKVGYVFKTTTVATCKDKKGNVLIPGYGRAVHYLRKAFGGENPPAC</sequence>